<dbReference type="RefSeq" id="WP_115703314.1">
    <property type="nucleotide sequence ID" value="NZ_CP016950.1"/>
</dbReference>
<dbReference type="InterPro" id="IPR036010">
    <property type="entry name" value="2Fe-2S_ferredoxin-like_sf"/>
</dbReference>
<dbReference type="EMBL" id="LT984813">
    <property type="protein sequence ID" value="SPD64747.1"/>
    <property type="molecule type" value="Genomic_DNA"/>
</dbReference>
<keyword evidence="4" id="KW-0408">Iron</keyword>
<evidence type="ECO:0000256" key="2">
    <source>
        <dbReference type="ARBA" id="ARBA00022723"/>
    </source>
</evidence>
<dbReference type="EC" id="1.17.5.2" evidence="6"/>
<dbReference type="InterPro" id="IPR012675">
    <property type="entry name" value="Beta-grasp_dom_sf"/>
</dbReference>
<dbReference type="Gene3D" id="1.10.150.120">
    <property type="entry name" value="[2Fe-2S]-binding domain"/>
    <property type="match status" value="1"/>
</dbReference>
<dbReference type="SUPFAM" id="SSF54292">
    <property type="entry name" value="2Fe-2S ferredoxin-like"/>
    <property type="match status" value="1"/>
</dbReference>
<dbReference type="AlphaFoldDB" id="A0A375EGW0"/>
<dbReference type="InterPro" id="IPR001041">
    <property type="entry name" value="2Fe-2S_ferredoxin-type"/>
</dbReference>
<evidence type="ECO:0000256" key="3">
    <source>
        <dbReference type="ARBA" id="ARBA00023002"/>
    </source>
</evidence>
<dbReference type="PANTHER" id="PTHR44379">
    <property type="entry name" value="OXIDOREDUCTASE WITH IRON-SULFUR SUBUNIT"/>
    <property type="match status" value="1"/>
</dbReference>
<dbReference type="InterPro" id="IPR002888">
    <property type="entry name" value="2Fe-2S-bd"/>
</dbReference>
<dbReference type="GO" id="GO:0046872">
    <property type="term" value="F:metal ion binding"/>
    <property type="evidence" value="ECO:0007669"/>
    <property type="project" value="UniProtKB-KW"/>
</dbReference>
<reference evidence="6 7" key="1">
    <citation type="submission" date="2018-01" db="EMBL/GenBank/DDBJ databases">
        <authorList>
            <person name="Clerissi C."/>
        </authorList>
    </citation>
    <scope>NUCLEOTIDE SEQUENCE [LARGE SCALE GENOMIC DNA]</scope>
    <source>
        <strain evidence="6">Cupriavidus taiwanensis SWF 66322</strain>
    </source>
</reference>
<dbReference type="FunFam" id="3.10.20.30:FF:000020">
    <property type="entry name" value="Xanthine dehydrogenase iron-sulfur subunit"/>
    <property type="match status" value="1"/>
</dbReference>
<evidence type="ECO:0000313" key="6">
    <source>
        <dbReference type="EMBL" id="SPD64747.1"/>
    </source>
</evidence>
<dbReference type="PROSITE" id="PS00197">
    <property type="entry name" value="2FE2S_FER_1"/>
    <property type="match status" value="1"/>
</dbReference>
<evidence type="ECO:0000313" key="7">
    <source>
        <dbReference type="Proteomes" id="UP000254259"/>
    </source>
</evidence>
<organism evidence="6 7">
    <name type="scientific">Cupriavidus taiwanensis</name>
    <dbReference type="NCBI Taxonomy" id="164546"/>
    <lineage>
        <taxon>Bacteria</taxon>
        <taxon>Pseudomonadati</taxon>
        <taxon>Pseudomonadota</taxon>
        <taxon>Betaproteobacteria</taxon>
        <taxon>Burkholderiales</taxon>
        <taxon>Burkholderiaceae</taxon>
        <taxon>Cupriavidus</taxon>
    </lineage>
</organism>
<dbReference type="InterPro" id="IPR036884">
    <property type="entry name" value="2Fe-2S-bd_dom_sf"/>
</dbReference>
<keyword evidence="3 6" id="KW-0560">Oxidoreductase</keyword>
<keyword evidence="2" id="KW-0479">Metal-binding</keyword>
<dbReference type="Proteomes" id="UP000254259">
    <property type="component" value="Chromosome CBM2636"/>
</dbReference>
<gene>
    <name evidence="6" type="primary">cdhC</name>
    <name evidence="6" type="ORF">CBM2636_11770</name>
</gene>
<dbReference type="Gene3D" id="3.10.20.30">
    <property type="match status" value="1"/>
</dbReference>
<dbReference type="PROSITE" id="PS51085">
    <property type="entry name" value="2FE2S_FER_2"/>
    <property type="match status" value="1"/>
</dbReference>
<dbReference type="Pfam" id="PF01799">
    <property type="entry name" value="Fer2_2"/>
    <property type="match status" value="1"/>
</dbReference>
<proteinExistence type="predicted"/>
<evidence type="ECO:0000256" key="4">
    <source>
        <dbReference type="ARBA" id="ARBA00023004"/>
    </source>
</evidence>
<dbReference type="InterPro" id="IPR006058">
    <property type="entry name" value="2Fe2S_fd_BS"/>
</dbReference>
<accession>A0A375EGW0</accession>
<dbReference type="CDD" id="cd00207">
    <property type="entry name" value="fer2"/>
    <property type="match status" value="1"/>
</dbReference>
<sequence length="190" mass="20311">MSKTPHGATLGAPPVMRRDQRHRVTLTLNGTERSASCAPRELLSDFLRHELGATGTHVGCEHGVCGACTVRVDGVAARSCLMLAVQADGRAIDTVEGLAPREGLGDLQEAFRRHHALQCGFCTAGILMSCADYLERVPEPTEAQVRDMLSGHLCRCTGYTPIVAAVLDVAASRARSRRIAAPVAREHCDA</sequence>
<dbReference type="PANTHER" id="PTHR44379:SF5">
    <property type="entry name" value="OXIDOREDUCTASE WITH IRON-SULFUR SUBUNIT"/>
    <property type="match status" value="1"/>
</dbReference>
<name>A0A375EGW0_9BURK</name>
<dbReference type="GO" id="GO:0034875">
    <property type="term" value="F:caffeine oxidase activity"/>
    <property type="evidence" value="ECO:0007669"/>
    <property type="project" value="UniProtKB-EC"/>
</dbReference>
<keyword evidence="1" id="KW-0001">2Fe-2S</keyword>
<dbReference type="SUPFAM" id="SSF47741">
    <property type="entry name" value="CO dehydrogenase ISP C-domain like"/>
    <property type="match status" value="1"/>
</dbReference>
<protein>
    <submittedName>
        <fullName evidence="6">Caffeine dehydrogenase subunit gamma</fullName>
        <ecNumber evidence="6">1.17.5.2</ecNumber>
    </submittedName>
</protein>
<evidence type="ECO:0000256" key="5">
    <source>
        <dbReference type="ARBA" id="ARBA00023014"/>
    </source>
</evidence>
<evidence type="ECO:0000256" key="1">
    <source>
        <dbReference type="ARBA" id="ARBA00022714"/>
    </source>
</evidence>
<dbReference type="InterPro" id="IPR051452">
    <property type="entry name" value="Diverse_Oxidoreductases"/>
</dbReference>
<keyword evidence="5" id="KW-0411">Iron-sulfur</keyword>
<dbReference type="GO" id="GO:0051537">
    <property type="term" value="F:2 iron, 2 sulfur cluster binding"/>
    <property type="evidence" value="ECO:0007669"/>
    <property type="project" value="UniProtKB-KW"/>
</dbReference>
<dbReference type="Pfam" id="PF00111">
    <property type="entry name" value="Fer2"/>
    <property type="match status" value="1"/>
</dbReference>